<dbReference type="AlphaFoldDB" id="A0A160P090"/>
<reference evidence="1 2" key="1">
    <citation type="journal article" date="2016" name="Genome Announc.">
        <title>Complete Genome Sequence of Thiostrepton-Producing Streptomyces laurentii ATCC 31255.</title>
        <authorList>
            <person name="Doi K."/>
            <person name="Fujino Y."/>
            <person name="Nagayoshi Y."/>
            <person name="Ohshima T."/>
            <person name="Ogata S."/>
        </authorList>
    </citation>
    <scope>NUCLEOTIDE SEQUENCE [LARGE SCALE GENOMIC DNA]</scope>
    <source>
        <strain evidence="1 2">ATCC 31255</strain>
    </source>
</reference>
<organism evidence="1 2">
    <name type="scientific">Streptomyces laurentii</name>
    <dbReference type="NCBI Taxonomy" id="39478"/>
    <lineage>
        <taxon>Bacteria</taxon>
        <taxon>Bacillati</taxon>
        <taxon>Actinomycetota</taxon>
        <taxon>Actinomycetes</taxon>
        <taxon>Kitasatosporales</taxon>
        <taxon>Streptomycetaceae</taxon>
        <taxon>Streptomyces</taxon>
    </lineage>
</organism>
<gene>
    <name evidence="1" type="ORF">SLA_2844</name>
</gene>
<protein>
    <recommendedName>
        <fullName evidence="3">SH3 domain-containing protein</fullName>
    </recommendedName>
</protein>
<accession>A0A160P090</accession>
<evidence type="ECO:0000313" key="2">
    <source>
        <dbReference type="Proteomes" id="UP000217676"/>
    </source>
</evidence>
<proteinExistence type="predicted"/>
<dbReference type="KEGG" id="slau:SLA_2844"/>
<name>A0A160P090_STRLU</name>
<sequence length="82" mass="8917">MTCVLGKAGVKLYEQREYDPNPSRTLAAGDTVRFLCWGPGTSHVGGNKIWYWTNEAGRYGNVPAADLDLSGTPVDGLRECGR</sequence>
<evidence type="ECO:0000313" key="1">
    <source>
        <dbReference type="EMBL" id="BAU83761.1"/>
    </source>
</evidence>
<dbReference type="EMBL" id="AP017424">
    <property type="protein sequence ID" value="BAU83761.1"/>
    <property type="molecule type" value="Genomic_DNA"/>
</dbReference>
<keyword evidence="2" id="KW-1185">Reference proteome</keyword>
<dbReference type="Proteomes" id="UP000217676">
    <property type="component" value="Chromosome"/>
</dbReference>
<evidence type="ECO:0008006" key="3">
    <source>
        <dbReference type="Google" id="ProtNLM"/>
    </source>
</evidence>